<evidence type="ECO:0000256" key="4">
    <source>
        <dbReference type="ARBA" id="ARBA00022547"/>
    </source>
</evidence>
<dbReference type="AlphaFoldDB" id="A0A015LHW9"/>
<keyword evidence="7 11" id="KW-0406">Ion transport</keyword>
<dbReference type="Proteomes" id="UP000022910">
    <property type="component" value="Unassembled WGS sequence"/>
</dbReference>
<evidence type="ECO:0000256" key="1">
    <source>
        <dbReference type="ARBA" id="ARBA00004273"/>
    </source>
</evidence>
<dbReference type="OrthoDB" id="2125027at2759"/>
<comment type="caution">
    <text evidence="12">The sequence shown here is derived from an EMBL/GenBank/DDBJ whole genome shotgun (WGS) entry which is preliminary data.</text>
</comment>
<evidence type="ECO:0000256" key="6">
    <source>
        <dbReference type="ARBA" id="ARBA00022792"/>
    </source>
</evidence>
<proteinExistence type="inferred from homology"/>
<evidence type="ECO:0000256" key="9">
    <source>
        <dbReference type="ARBA" id="ARBA00023136"/>
    </source>
</evidence>
<keyword evidence="5 11" id="KW-0375">Hydrogen ion transport</keyword>
<protein>
    <recommendedName>
        <fullName evidence="11">ATP synthase F(0) complex subunit e, mitochondrial</fullName>
    </recommendedName>
</protein>
<keyword evidence="4 11" id="KW-0138">CF(0)</keyword>
<dbReference type="EMBL" id="JEMT01015735">
    <property type="protein sequence ID" value="EXX72221.1"/>
    <property type="molecule type" value="Genomic_DNA"/>
</dbReference>
<keyword evidence="6 11" id="KW-0999">Mitochondrion inner membrane</keyword>
<dbReference type="InterPro" id="IPR008386">
    <property type="entry name" value="ATP_synth_F0_esu_mt"/>
</dbReference>
<keyword evidence="8 11" id="KW-0496">Mitochondrion</keyword>
<name>A0A015LHW9_RHIIW</name>
<comment type="function">
    <text evidence="11">Subunit e, of the mitochondrial membrane ATP synthase complex (F(1)F(0) ATP synthase or Complex V) that produces ATP from ADP in the presence of a proton gradient across the membrane which is generated by electron transport complexes of the respiratory chain. ATP synthase complex consist of a soluble F(1) head domain - the catalytic core - and a membrane F(1) domain - the membrane proton channel. These two domains are linked by a central stalk rotating inside the F(1) region and a stationary peripheral stalk. During catalysis, ATP synthesis in the catalytic domain of F(1) is coupled via a rotary mechanism of the central stalk subunits to proton translocation. In vivo, can only synthesize ATP although its ATP hydrolase activity can be activated artificially in vitro. Part of the complex F(0) domain.</text>
</comment>
<dbReference type="GO" id="GO:0045259">
    <property type="term" value="C:proton-transporting ATP synthase complex"/>
    <property type="evidence" value="ECO:0007669"/>
    <property type="project" value="UniProtKB-UniRule"/>
</dbReference>
<dbReference type="GO" id="GO:0015986">
    <property type="term" value="P:proton motive force-driven ATP synthesis"/>
    <property type="evidence" value="ECO:0007669"/>
    <property type="project" value="InterPro"/>
</dbReference>
<dbReference type="HOGENOM" id="CLU_2360859_0_0_1"/>
<comment type="subunit">
    <text evidence="11">F-type ATPases have 2 components, CF(1) - the catalytic core - and CF(0) - the membrane proton channel. CF(1) and CF(0) have multiple subunits.</text>
</comment>
<reference evidence="12 13" key="1">
    <citation type="submission" date="2014-02" db="EMBL/GenBank/DDBJ databases">
        <title>Single nucleus genome sequencing reveals high similarity among nuclei of an endomycorrhizal fungus.</title>
        <authorList>
            <person name="Lin K."/>
            <person name="Geurts R."/>
            <person name="Zhang Z."/>
            <person name="Limpens E."/>
            <person name="Saunders D.G."/>
            <person name="Mu D."/>
            <person name="Pang E."/>
            <person name="Cao H."/>
            <person name="Cha H."/>
            <person name="Lin T."/>
            <person name="Zhou Q."/>
            <person name="Shang Y."/>
            <person name="Li Y."/>
            <person name="Ivanov S."/>
            <person name="Sharma T."/>
            <person name="Velzen R.V."/>
            <person name="Ruijter N.D."/>
            <person name="Aanen D.K."/>
            <person name="Win J."/>
            <person name="Kamoun S."/>
            <person name="Bisseling T."/>
            <person name="Huang S."/>
        </authorList>
    </citation>
    <scope>NUCLEOTIDE SEQUENCE [LARGE SCALE GENOMIC DNA]</scope>
    <source>
        <strain evidence="13">DAOM197198w</strain>
    </source>
</reference>
<evidence type="ECO:0000256" key="7">
    <source>
        <dbReference type="ARBA" id="ARBA00023065"/>
    </source>
</evidence>
<evidence type="ECO:0000256" key="11">
    <source>
        <dbReference type="RuleBase" id="RU367005"/>
    </source>
</evidence>
<dbReference type="GO" id="GO:0015078">
    <property type="term" value="F:proton transmembrane transporter activity"/>
    <property type="evidence" value="ECO:0007669"/>
    <property type="project" value="InterPro"/>
</dbReference>
<dbReference type="STRING" id="1432141.A0A015LHW9"/>
<comment type="subcellular location">
    <subcellularLocation>
        <location evidence="1 11">Mitochondrion inner membrane</location>
    </subcellularLocation>
</comment>
<evidence type="ECO:0000256" key="5">
    <source>
        <dbReference type="ARBA" id="ARBA00022781"/>
    </source>
</evidence>
<evidence type="ECO:0000313" key="13">
    <source>
        <dbReference type="Proteomes" id="UP000022910"/>
    </source>
</evidence>
<gene>
    <name evidence="12" type="ORF">RirG_071360</name>
</gene>
<dbReference type="Pfam" id="PF05680">
    <property type="entry name" value="ATP-synt_E"/>
    <property type="match status" value="1"/>
</dbReference>
<comment type="similarity">
    <text evidence="2 11">Belongs to the ATPase e subunit family.</text>
</comment>
<keyword evidence="10 11" id="KW-0066">ATP synthesis</keyword>
<keyword evidence="3 11" id="KW-0813">Transport</keyword>
<organism evidence="12 13">
    <name type="scientific">Rhizophagus irregularis (strain DAOM 197198w)</name>
    <name type="common">Glomus intraradices</name>
    <dbReference type="NCBI Taxonomy" id="1432141"/>
    <lineage>
        <taxon>Eukaryota</taxon>
        <taxon>Fungi</taxon>
        <taxon>Fungi incertae sedis</taxon>
        <taxon>Mucoromycota</taxon>
        <taxon>Glomeromycotina</taxon>
        <taxon>Glomeromycetes</taxon>
        <taxon>Glomerales</taxon>
        <taxon>Glomeraceae</taxon>
        <taxon>Rhizophagus</taxon>
    </lineage>
</organism>
<sequence>MASINVKVARWTALALGVTYGLVHRRSLVNAEAKKKATAEYKHREELINEAKLAYSASKKHDDGIFLLLFFSFSLEGKEFILSSYKWLSSANIGII</sequence>
<accession>A0A015LHW9</accession>
<evidence type="ECO:0000256" key="8">
    <source>
        <dbReference type="ARBA" id="ARBA00023128"/>
    </source>
</evidence>
<evidence type="ECO:0000313" key="12">
    <source>
        <dbReference type="EMBL" id="EXX72221.1"/>
    </source>
</evidence>
<evidence type="ECO:0000256" key="2">
    <source>
        <dbReference type="ARBA" id="ARBA00007333"/>
    </source>
</evidence>
<evidence type="ECO:0000256" key="10">
    <source>
        <dbReference type="ARBA" id="ARBA00023310"/>
    </source>
</evidence>
<keyword evidence="13" id="KW-1185">Reference proteome</keyword>
<dbReference type="GO" id="GO:0005743">
    <property type="term" value="C:mitochondrial inner membrane"/>
    <property type="evidence" value="ECO:0007669"/>
    <property type="project" value="UniProtKB-SubCell"/>
</dbReference>
<evidence type="ECO:0000256" key="3">
    <source>
        <dbReference type="ARBA" id="ARBA00022448"/>
    </source>
</evidence>
<keyword evidence="9" id="KW-0472">Membrane</keyword>